<proteinExistence type="predicted"/>
<comment type="caution">
    <text evidence="1">The sequence shown here is derived from an EMBL/GenBank/DDBJ whole genome shotgun (WGS) entry which is preliminary data.</text>
</comment>
<accession>A0ACC0KQZ0</accession>
<keyword evidence="2" id="KW-1185">Reference proteome</keyword>
<dbReference type="EMBL" id="CM046118">
    <property type="protein sequence ID" value="KAI8438713.1"/>
    <property type="molecule type" value="Genomic_DNA"/>
</dbReference>
<gene>
    <name evidence="1" type="ORF">MSG28_011126</name>
</gene>
<organism evidence="1 2">
    <name type="scientific">Choristoneura fumiferana</name>
    <name type="common">Spruce budworm moth</name>
    <name type="synonym">Archips fumiferana</name>
    <dbReference type="NCBI Taxonomy" id="7141"/>
    <lineage>
        <taxon>Eukaryota</taxon>
        <taxon>Metazoa</taxon>
        <taxon>Ecdysozoa</taxon>
        <taxon>Arthropoda</taxon>
        <taxon>Hexapoda</taxon>
        <taxon>Insecta</taxon>
        <taxon>Pterygota</taxon>
        <taxon>Neoptera</taxon>
        <taxon>Endopterygota</taxon>
        <taxon>Lepidoptera</taxon>
        <taxon>Glossata</taxon>
        <taxon>Ditrysia</taxon>
        <taxon>Tortricoidea</taxon>
        <taxon>Tortricidae</taxon>
        <taxon>Tortricinae</taxon>
        <taxon>Choristoneura</taxon>
    </lineage>
</organism>
<evidence type="ECO:0000313" key="2">
    <source>
        <dbReference type="Proteomes" id="UP001064048"/>
    </source>
</evidence>
<reference evidence="1 2" key="1">
    <citation type="journal article" date="2022" name="Genome Biol. Evol.">
        <title>The Spruce Budworm Genome: Reconstructing the Evolutionary History of Antifreeze Proteins.</title>
        <authorList>
            <person name="Beliveau C."/>
            <person name="Gagne P."/>
            <person name="Picq S."/>
            <person name="Vernygora O."/>
            <person name="Keeling C.I."/>
            <person name="Pinkney K."/>
            <person name="Doucet D."/>
            <person name="Wen F."/>
            <person name="Johnston J.S."/>
            <person name="Maaroufi H."/>
            <person name="Boyle B."/>
            <person name="Laroche J."/>
            <person name="Dewar K."/>
            <person name="Juretic N."/>
            <person name="Blackburn G."/>
            <person name="Nisole A."/>
            <person name="Brunet B."/>
            <person name="Brandao M."/>
            <person name="Lumley L."/>
            <person name="Duan J."/>
            <person name="Quan G."/>
            <person name="Lucarotti C.J."/>
            <person name="Roe A.D."/>
            <person name="Sperling F.A.H."/>
            <person name="Levesque R.C."/>
            <person name="Cusson M."/>
        </authorList>
    </citation>
    <scope>NUCLEOTIDE SEQUENCE [LARGE SCALE GENOMIC DNA]</scope>
    <source>
        <strain evidence="1">Glfc:IPQL:Cfum</strain>
    </source>
</reference>
<evidence type="ECO:0000313" key="1">
    <source>
        <dbReference type="EMBL" id="KAI8438713.1"/>
    </source>
</evidence>
<name>A0ACC0KQZ0_CHOFU</name>
<dbReference type="Proteomes" id="UP001064048">
    <property type="component" value="Chromosome 18"/>
</dbReference>
<sequence length="220" mass="25088">MGTEKKRVIYNARNTENDDEEPSKCFQISPDVEMKEIPITGEEYLLKVIKERQQCAVVTVCDKDVSQFAKNQSRFYKEPAGTKTAPDKLKPTIEWQKIQVSDFSEVRSDLTKILVMLMKTGKMEAKAKPIKIGDDTLEGWKLFFESNDPTLSCALGLKPDKLVRGLEMLVEILEEVEPGQTVDHKTGQWIYAFLARAWQPLLSDTISIMRNLARTCAEIR</sequence>
<protein>
    <submittedName>
        <fullName evidence="1">Uncharacterized protein</fullName>
    </submittedName>
</protein>